<reference evidence="2 3" key="1">
    <citation type="submission" date="2018-06" db="EMBL/GenBank/DDBJ databases">
        <authorList>
            <consortium name="Pathogen Informatics"/>
            <person name="Doyle S."/>
        </authorList>
    </citation>
    <scope>NUCLEOTIDE SEQUENCE [LARGE SCALE GENOMIC DNA]</scope>
    <source>
        <strain evidence="2 3">NCTC13832</strain>
    </source>
</reference>
<feature type="transmembrane region" description="Helical" evidence="1">
    <location>
        <begin position="6"/>
        <end position="29"/>
    </location>
</feature>
<sequence>MSFVNYLTLFLLCLPTLLFIGRKTHFWYLDKKRQREKI</sequence>
<protein>
    <submittedName>
        <fullName evidence="2">Uncharacterized protein</fullName>
    </submittedName>
</protein>
<dbReference type="RefSeq" id="WP_240626973.1">
    <property type="nucleotide sequence ID" value="NZ_JXWY01000175.1"/>
</dbReference>
<dbReference type="AlphaFoldDB" id="A0A380GVI6"/>
<accession>A0A380GVI6</accession>
<keyword evidence="1" id="KW-0812">Transmembrane</keyword>
<organism evidence="2 3">
    <name type="scientific">Staphylococcus microti</name>
    <dbReference type="NCBI Taxonomy" id="569857"/>
    <lineage>
        <taxon>Bacteria</taxon>
        <taxon>Bacillati</taxon>
        <taxon>Bacillota</taxon>
        <taxon>Bacilli</taxon>
        <taxon>Bacillales</taxon>
        <taxon>Staphylococcaceae</taxon>
        <taxon>Staphylococcus</taxon>
    </lineage>
</organism>
<evidence type="ECO:0000313" key="3">
    <source>
        <dbReference type="Proteomes" id="UP000254100"/>
    </source>
</evidence>
<keyword evidence="1" id="KW-0472">Membrane</keyword>
<dbReference type="Proteomes" id="UP000254100">
    <property type="component" value="Unassembled WGS sequence"/>
</dbReference>
<dbReference type="EMBL" id="UHDT01000001">
    <property type="protein sequence ID" value="SUM57645.1"/>
    <property type="molecule type" value="Genomic_DNA"/>
</dbReference>
<evidence type="ECO:0000256" key="1">
    <source>
        <dbReference type="SAM" id="Phobius"/>
    </source>
</evidence>
<name>A0A380GVI6_9STAP</name>
<gene>
    <name evidence="2" type="ORF">NCTC13832_01331</name>
</gene>
<evidence type="ECO:0000313" key="2">
    <source>
        <dbReference type="EMBL" id="SUM57645.1"/>
    </source>
</evidence>
<keyword evidence="1" id="KW-1133">Transmembrane helix</keyword>
<proteinExistence type="predicted"/>